<keyword evidence="4" id="KW-0560">Oxidoreductase</keyword>
<gene>
    <name evidence="11" type="ORF">bsdtb5_31900</name>
</gene>
<dbReference type="PANTHER" id="PTHR10578:SF107">
    <property type="entry name" value="2-HYDROXYACID OXIDASE 1"/>
    <property type="match status" value="1"/>
</dbReference>
<comment type="cofactor">
    <cofactor evidence="1">
        <name>FMN</name>
        <dbReference type="ChEBI" id="CHEBI:58210"/>
    </cofactor>
</comment>
<evidence type="ECO:0000256" key="5">
    <source>
        <dbReference type="ARBA" id="ARBA00024042"/>
    </source>
</evidence>
<feature type="binding site" evidence="9">
    <location>
        <position position="234"/>
    </location>
    <ligand>
        <name>FMN</name>
        <dbReference type="ChEBI" id="CHEBI:58210"/>
    </ligand>
</feature>
<evidence type="ECO:0000313" key="11">
    <source>
        <dbReference type="EMBL" id="BCN31895.1"/>
    </source>
</evidence>
<accession>A0A7R7ENN3</accession>
<feature type="binding site" evidence="9">
    <location>
        <position position="212"/>
    </location>
    <ligand>
        <name>FMN</name>
        <dbReference type="ChEBI" id="CHEBI:58210"/>
    </ligand>
</feature>
<keyword evidence="2 9" id="KW-0285">Flavoprotein</keyword>
<keyword evidence="3 9" id="KW-0288">FMN</keyword>
<evidence type="ECO:0000256" key="8">
    <source>
        <dbReference type="PIRSR" id="PIRSR000138-1"/>
    </source>
</evidence>
<evidence type="ECO:0000256" key="7">
    <source>
        <dbReference type="ARBA" id="ARBA00048754"/>
    </source>
</evidence>
<evidence type="ECO:0000259" key="10">
    <source>
        <dbReference type="PROSITE" id="PS51349"/>
    </source>
</evidence>
<dbReference type="GO" id="GO:0010181">
    <property type="term" value="F:FMN binding"/>
    <property type="evidence" value="ECO:0007669"/>
    <property type="project" value="InterPro"/>
</dbReference>
<evidence type="ECO:0000256" key="2">
    <source>
        <dbReference type="ARBA" id="ARBA00022630"/>
    </source>
</evidence>
<evidence type="ECO:0000256" key="9">
    <source>
        <dbReference type="PIRSR" id="PIRSR000138-2"/>
    </source>
</evidence>
<dbReference type="InterPro" id="IPR000262">
    <property type="entry name" value="FMN-dep_DH"/>
</dbReference>
<keyword evidence="12" id="KW-1185">Reference proteome</keyword>
<dbReference type="InterPro" id="IPR037396">
    <property type="entry name" value="FMN_HAD"/>
</dbReference>
<feature type="active site" description="Proton acceptor" evidence="8">
    <location>
        <position position="236"/>
    </location>
</feature>
<dbReference type="Pfam" id="PF01070">
    <property type="entry name" value="FMN_dh"/>
    <property type="match status" value="2"/>
</dbReference>
<protein>
    <recommendedName>
        <fullName evidence="6">L-lactate oxidase</fullName>
    </recommendedName>
</protein>
<dbReference type="PROSITE" id="PS51349">
    <property type="entry name" value="FMN_HYDROXY_ACID_DH_2"/>
    <property type="match status" value="1"/>
</dbReference>
<reference evidence="11 12" key="1">
    <citation type="submission" date="2020-11" db="EMBL/GenBank/DDBJ databases">
        <title>Draft genome sequencing of a Lachnospiraceae strain isolated from anoxic soil subjected to BSD treatment.</title>
        <authorList>
            <person name="Uek A."/>
            <person name="Tonouchi A."/>
        </authorList>
    </citation>
    <scope>NUCLEOTIDE SEQUENCE [LARGE SCALE GENOMIC DNA]</scope>
    <source>
        <strain evidence="11 12">TB5</strain>
    </source>
</reference>
<dbReference type="KEGG" id="ahb:bsdtb5_31900"/>
<dbReference type="RefSeq" id="WP_271712984.1">
    <property type="nucleotide sequence ID" value="NZ_AP024169.1"/>
</dbReference>
<feature type="binding site" evidence="9">
    <location>
        <position position="239"/>
    </location>
    <ligand>
        <name>glyoxylate</name>
        <dbReference type="ChEBI" id="CHEBI:36655"/>
    </ligand>
</feature>
<evidence type="ECO:0000256" key="6">
    <source>
        <dbReference type="ARBA" id="ARBA00029513"/>
    </source>
</evidence>
<evidence type="ECO:0000256" key="3">
    <source>
        <dbReference type="ARBA" id="ARBA00022643"/>
    </source>
</evidence>
<dbReference type="GO" id="GO:0016491">
    <property type="term" value="F:oxidoreductase activity"/>
    <property type="evidence" value="ECO:0007669"/>
    <property type="project" value="UniProtKB-KW"/>
</dbReference>
<comment type="similarity">
    <text evidence="5">Belongs to the FMN-dependent alpha-hydroxy acid dehydrogenase family.</text>
</comment>
<dbReference type="CDD" id="cd02809">
    <property type="entry name" value="alpha_hydroxyacid_oxid_FMN"/>
    <property type="match status" value="1"/>
</dbReference>
<feature type="binding site" evidence="9">
    <location>
        <position position="236"/>
    </location>
    <ligand>
        <name>FMN</name>
        <dbReference type="ChEBI" id="CHEBI:58210"/>
    </ligand>
</feature>
<dbReference type="Gene3D" id="3.20.20.70">
    <property type="entry name" value="Aldolase class I"/>
    <property type="match status" value="1"/>
</dbReference>
<comment type="catalytic activity">
    <reaction evidence="7">
        <text>(S)-lactate + O2 = pyruvate + H2O2</text>
        <dbReference type="Rhea" id="RHEA:55868"/>
        <dbReference type="ChEBI" id="CHEBI:15361"/>
        <dbReference type="ChEBI" id="CHEBI:15379"/>
        <dbReference type="ChEBI" id="CHEBI:16240"/>
        <dbReference type="ChEBI" id="CHEBI:16651"/>
    </reaction>
    <physiologicalReaction direction="left-to-right" evidence="7">
        <dbReference type="Rhea" id="RHEA:55869"/>
    </physiologicalReaction>
</comment>
<sequence length="340" mass="36976">MIYSEILEIARTCIGDYCKACHECNGKVCKNQIPGPGAKGIGDVAIRNYDKWKEIRIHMDTLVENKAVDTSVQLFEQRFKYPIFAGPVGAVNLHYGDKYDDMSYNNILVSSCVKHGILAFTGDGTNPEVMKAATEAIRKENGLGIPTIKPWNYDTILEKLKYVKESNAIAVAMDIDAAGLPFLKNMTPPAGSKSVNELKQIIEACDKPFIVKGIMTVQGALKAKQAGASAIIVSNHGGRVLDQCLSTAEVLKEIVDTVGHDMKIFVDGGIRSGVDVFKALAMGADGILIARPFVTALYGGEDQGIQLYIDKIGNELEETMAMCGAHSLDEITRDMISIPW</sequence>
<dbReference type="PANTHER" id="PTHR10578">
    <property type="entry name" value="S -2-HYDROXY-ACID OXIDASE-RELATED"/>
    <property type="match status" value="1"/>
</dbReference>
<evidence type="ECO:0000256" key="1">
    <source>
        <dbReference type="ARBA" id="ARBA00001917"/>
    </source>
</evidence>
<dbReference type="InterPro" id="IPR013785">
    <property type="entry name" value="Aldolase_TIM"/>
</dbReference>
<evidence type="ECO:0000313" key="12">
    <source>
        <dbReference type="Proteomes" id="UP000595897"/>
    </source>
</evidence>
<evidence type="ECO:0000256" key="4">
    <source>
        <dbReference type="ARBA" id="ARBA00023002"/>
    </source>
</evidence>
<dbReference type="AlphaFoldDB" id="A0A7R7ENN3"/>
<feature type="binding site" evidence="9">
    <location>
        <begin position="267"/>
        <end position="271"/>
    </location>
    <ligand>
        <name>FMN</name>
        <dbReference type="ChEBI" id="CHEBI:58210"/>
    </ligand>
</feature>
<dbReference type="EMBL" id="AP024169">
    <property type="protein sequence ID" value="BCN31895.1"/>
    <property type="molecule type" value="Genomic_DNA"/>
</dbReference>
<organism evidence="11 12">
    <name type="scientific">Anaeromicropila herbilytica</name>
    <dbReference type="NCBI Taxonomy" id="2785025"/>
    <lineage>
        <taxon>Bacteria</taxon>
        <taxon>Bacillati</taxon>
        <taxon>Bacillota</taxon>
        <taxon>Clostridia</taxon>
        <taxon>Lachnospirales</taxon>
        <taxon>Lachnospiraceae</taxon>
        <taxon>Anaeromicropila</taxon>
    </lineage>
</organism>
<name>A0A7R7ENN3_9FIRM</name>
<dbReference type="SUPFAM" id="SSF51395">
    <property type="entry name" value="FMN-linked oxidoreductases"/>
    <property type="match status" value="1"/>
</dbReference>
<proteinExistence type="inferred from homology"/>
<dbReference type="PIRSF" id="PIRSF000138">
    <property type="entry name" value="Al-hdrx_acd_dh"/>
    <property type="match status" value="1"/>
</dbReference>
<dbReference type="Proteomes" id="UP000595897">
    <property type="component" value="Chromosome"/>
</dbReference>
<feature type="domain" description="FMN hydroxy acid dehydrogenase" evidence="10">
    <location>
        <begin position="6"/>
        <end position="340"/>
    </location>
</feature>
<dbReference type="InterPro" id="IPR012133">
    <property type="entry name" value="Alpha-hydoxy_acid_DH_FMN"/>
</dbReference>